<feature type="domain" description="SHS2" evidence="7">
    <location>
        <begin position="6"/>
        <end position="195"/>
    </location>
</feature>
<dbReference type="Gene3D" id="3.30.420.40">
    <property type="match status" value="2"/>
</dbReference>
<evidence type="ECO:0000256" key="6">
    <source>
        <dbReference type="PIRNR" id="PIRNR003101"/>
    </source>
</evidence>
<keyword evidence="3 5" id="KW-0472">Membrane</keyword>
<dbReference type="InterPro" id="IPR003494">
    <property type="entry name" value="SHS2_FtsA"/>
</dbReference>
<dbReference type="GO" id="GO:0043093">
    <property type="term" value="P:FtsZ-dependent cytokinesis"/>
    <property type="evidence" value="ECO:0007669"/>
    <property type="project" value="UniProtKB-UniRule"/>
</dbReference>
<dbReference type="Gene3D" id="3.30.1490.110">
    <property type="match status" value="1"/>
</dbReference>
<dbReference type="PANTHER" id="PTHR32432:SF4">
    <property type="entry name" value="CELL DIVISION PROTEIN FTSA"/>
    <property type="match status" value="1"/>
</dbReference>
<dbReference type="HAMAP" id="MF_02033">
    <property type="entry name" value="FtsA"/>
    <property type="match status" value="1"/>
</dbReference>
<dbReference type="GO" id="GO:0032153">
    <property type="term" value="C:cell division site"/>
    <property type="evidence" value="ECO:0007669"/>
    <property type="project" value="UniProtKB-UniRule"/>
</dbReference>
<evidence type="ECO:0000256" key="2">
    <source>
        <dbReference type="ARBA" id="ARBA00022618"/>
    </source>
</evidence>
<evidence type="ECO:0000313" key="8">
    <source>
        <dbReference type="EMBL" id="PIR26481.1"/>
    </source>
</evidence>
<dbReference type="InterPro" id="IPR020823">
    <property type="entry name" value="Cell_div_FtsA"/>
</dbReference>
<dbReference type="Proteomes" id="UP000236846">
    <property type="component" value="Unassembled WGS sequence"/>
</dbReference>
<evidence type="ECO:0000256" key="5">
    <source>
        <dbReference type="HAMAP-Rule" id="MF_02033"/>
    </source>
</evidence>
<keyword evidence="2 5" id="KW-0132">Cell division</keyword>
<proteinExistence type="inferred from homology"/>
<sequence>MSTKTLFALDIGSSTLKGIIAEVNVKKGSVAICASAQVKSSGIRRGIIFDIEDAARAVSELINELETTYKHEITEAHVLVGGPYLETRFAKGNIIVSRPDEQIGQEDIDRMYDTVQALPSPQNRTVLHVIPQNFVIDEVDRVKNPIDMQGSRLSLEATVIDIFNQALISLHKVLNIVGLRSVQTVAHPLATAKALLPKRDREQGVCAIDFGAETTSLTVFEDDELKHIVVIPLGSQNITNDIANALRIHFDSAERIKVGFGSALAAKVSKKDMIELSQFIEGEKEAVSKKYIADIIDARLSEILGFVNDELKKLGRAGKLPAGVVVYGGGAELPYMKNIVKRELKMSVRRADMNHYNRLFPEEIPPALYGVYSMVVWYFDSVVGEQRQMYQKGPIGFVKRIIENFLP</sequence>
<comment type="caution">
    <text evidence="8">The sequence shown here is derived from an EMBL/GenBank/DDBJ whole genome shotgun (WGS) entry which is preliminary data.</text>
</comment>
<evidence type="ECO:0000256" key="1">
    <source>
        <dbReference type="ARBA" id="ARBA00022475"/>
    </source>
</evidence>
<comment type="similarity">
    <text evidence="5 6">Belongs to the FtsA/MreB family.</text>
</comment>
<keyword evidence="1 5" id="KW-1003">Cell membrane</keyword>
<dbReference type="GO" id="GO:0009898">
    <property type="term" value="C:cytoplasmic side of plasma membrane"/>
    <property type="evidence" value="ECO:0007669"/>
    <property type="project" value="UniProtKB-UniRule"/>
</dbReference>
<protein>
    <recommendedName>
        <fullName evidence="5 6">Cell division protein FtsA</fullName>
    </recommendedName>
</protein>
<dbReference type="SUPFAM" id="SSF53067">
    <property type="entry name" value="Actin-like ATPase domain"/>
    <property type="match status" value="2"/>
</dbReference>
<dbReference type="PIRSF" id="PIRSF003101">
    <property type="entry name" value="FtsA"/>
    <property type="match status" value="1"/>
</dbReference>
<dbReference type="PANTHER" id="PTHR32432">
    <property type="entry name" value="CELL DIVISION PROTEIN FTSA-RELATED"/>
    <property type="match status" value="1"/>
</dbReference>
<reference evidence="8 9" key="1">
    <citation type="submission" date="2017-09" db="EMBL/GenBank/DDBJ databases">
        <title>Depth-based differentiation of microbial function through sediment-hosted aquifers and enrichment of novel symbionts in the deep terrestrial subsurface.</title>
        <authorList>
            <person name="Probst A.J."/>
            <person name="Ladd B."/>
            <person name="Jarett J.K."/>
            <person name="Geller-Mcgrath D.E."/>
            <person name="Sieber C.M."/>
            <person name="Emerson J.B."/>
            <person name="Anantharaman K."/>
            <person name="Thomas B.C."/>
            <person name="Malmstrom R."/>
            <person name="Stieglmeier M."/>
            <person name="Klingl A."/>
            <person name="Woyke T."/>
            <person name="Ryan C.M."/>
            <person name="Banfield J.F."/>
        </authorList>
    </citation>
    <scope>NUCLEOTIDE SEQUENCE [LARGE SCALE GENOMIC DNA]</scope>
    <source>
        <strain evidence="8">CG11_big_fil_rev_8_21_14_0_20_43_10</strain>
    </source>
</reference>
<accession>A0A2H0PWQ0</accession>
<dbReference type="InterPro" id="IPR043129">
    <property type="entry name" value="ATPase_NBD"/>
</dbReference>
<evidence type="ECO:0000313" key="9">
    <source>
        <dbReference type="Proteomes" id="UP000236846"/>
    </source>
</evidence>
<comment type="subunit">
    <text evidence="5">Self-interacts. Interacts with FtsZ.</text>
</comment>
<name>A0A2H0PWQ0_9BACT</name>
<dbReference type="EMBL" id="PCXE01000023">
    <property type="protein sequence ID" value="PIR26481.1"/>
    <property type="molecule type" value="Genomic_DNA"/>
</dbReference>
<dbReference type="SMART" id="SM00842">
    <property type="entry name" value="FtsA"/>
    <property type="match status" value="1"/>
</dbReference>
<evidence type="ECO:0000259" key="7">
    <source>
        <dbReference type="SMART" id="SM00842"/>
    </source>
</evidence>
<comment type="subcellular location">
    <subcellularLocation>
        <location evidence="5">Cell membrane</location>
        <topology evidence="5">Peripheral membrane protein</topology>
        <orientation evidence="5">Cytoplasmic side</orientation>
    </subcellularLocation>
    <text evidence="5">Localizes to the Z ring in an FtsZ-dependent manner. Targeted to the membrane through a conserved C-terminal amphipathic helix.</text>
</comment>
<dbReference type="Pfam" id="PF14450">
    <property type="entry name" value="FtsA"/>
    <property type="match status" value="1"/>
</dbReference>
<evidence type="ECO:0000256" key="3">
    <source>
        <dbReference type="ARBA" id="ARBA00023136"/>
    </source>
</evidence>
<comment type="function">
    <text evidence="5 6">Cell division protein that is involved in the assembly of the Z ring. May serve as a membrane anchor for the Z ring.</text>
</comment>
<keyword evidence="4 5" id="KW-0131">Cell cycle</keyword>
<gene>
    <name evidence="5 8" type="primary">ftsA</name>
    <name evidence="8" type="ORF">COV41_01460</name>
</gene>
<evidence type="ECO:0000256" key="4">
    <source>
        <dbReference type="ARBA" id="ARBA00023306"/>
    </source>
</evidence>
<dbReference type="NCBIfam" id="TIGR01174">
    <property type="entry name" value="ftsA"/>
    <property type="match status" value="1"/>
</dbReference>
<dbReference type="InterPro" id="IPR050696">
    <property type="entry name" value="FtsA/MreB"/>
</dbReference>
<dbReference type="Pfam" id="PF02491">
    <property type="entry name" value="SHS2_FTSA"/>
    <property type="match status" value="1"/>
</dbReference>
<organism evidence="8 9">
    <name type="scientific">Candidatus Brennerbacteria bacterium CG11_big_fil_rev_8_21_14_0_20_43_10</name>
    <dbReference type="NCBI Taxonomy" id="1974523"/>
    <lineage>
        <taxon>Bacteria</taxon>
        <taxon>Candidatus Brenneribacteriota</taxon>
    </lineage>
</organism>
<dbReference type="CDD" id="cd24048">
    <property type="entry name" value="ASKHA_NBD_FtsA"/>
    <property type="match status" value="1"/>
</dbReference>
<dbReference type="AlphaFoldDB" id="A0A2H0PWQ0"/>